<sequence length="95" mass="11230">MGYGKAEEERVCQSVLCHLSEDTMNKKLIRAITEFVERIDLFIRWVFCICVFTYCVIRSCYCYKILKHAKRCTSECRHGNVTSKKYLMVVVLHLK</sequence>
<reference evidence="1 2" key="2">
    <citation type="journal article" date="2022" name="Mol. Ecol. Resour.">
        <title>The genomes of chicory, endive, great burdock and yacon provide insights into Asteraceae paleo-polyploidization history and plant inulin production.</title>
        <authorList>
            <person name="Fan W."/>
            <person name="Wang S."/>
            <person name="Wang H."/>
            <person name="Wang A."/>
            <person name="Jiang F."/>
            <person name="Liu H."/>
            <person name="Zhao H."/>
            <person name="Xu D."/>
            <person name="Zhang Y."/>
        </authorList>
    </citation>
    <scope>NUCLEOTIDE SEQUENCE [LARGE SCALE GENOMIC DNA]</scope>
    <source>
        <strain evidence="2">cv. Punajuju</strain>
        <tissue evidence="1">Leaves</tissue>
    </source>
</reference>
<organism evidence="1 2">
    <name type="scientific">Cichorium intybus</name>
    <name type="common">Chicory</name>
    <dbReference type="NCBI Taxonomy" id="13427"/>
    <lineage>
        <taxon>Eukaryota</taxon>
        <taxon>Viridiplantae</taxon>
        <taxon>Streptophyta</taxon>
        <taxon>Embryophyta</taxon>
        <taxon>Tracheophyta</taxon>
        <taxon>Spermatophyta</taxon>
        <taxon>Magnoliopsida</taxon>
        <taxon>eudicotyledons</taxon>
        <taxon>Gunneridae</taxon>
        <taxon>Pentapetalae</taxon>
        <taxon>asterids</taxon>
        <taxon>campanulids</taxon>
        <taxon>Asterales</taxon>
        <taxon>Asteraceae</taxon>
        <taxon>Cichorioideae</taxon>
        <taxon>Cichorieae</taxon>
        <taxon>Cichoriinae</taxon>
        <taxon>Cichorium</taxon>
    </lineage>
</organism>
<dbReference type="Proteomes" id="UP001055811">
    <property type="component" value="Linkage Group LG02"/>
</dbReference>
<keyword evidence="2" id="KW-1185">Reference proteome</keyword>
<name>A0ACB9G7I5_CICIN</name>
<comment type="caution">
    <text evidence="1">The sequence shown here is derived from an EMBL/GenBank/DDBJ whole genome shotgun (WGS) entry which is preliminary data.</text>
</comment>
<accession>A0ACB9G7I5</accession>
<gene>
    <name evidence="1" type="ORF">L2E82_09109</name>
</gene>
<evidence type="ECO:0000313" key="1">
    <source>
        <dbReference type="EMBL" id="KAI3779392.1"/>
    </source>
</evidence>
<dbReference type="EMBL" id="CM042010">
    <property type="protein sequence ID" value="KAI3779392.1"/>
    <property type="molecule type" value="Genomic_DNA"/>
</dbReference>
<protein>
    <submittedName>
        <fullName evidence="1">Uncharacterized protein</fullName>
    </submittedName>
</protein>
<reference evidence="2" key="1">
    <citation type="journal article" date="2022" name="Mol. Ecol. Resour.">
        <title>The genomes of chicory, endive, great burdock and yacon provide insights into Asteraceae palaeo-polyploidization history and plant inulin production.</title>
        <authorList>
            <person name="Fan W."/>
            <person name="Wang S."/>
            <person name="Wang H."/>
            <person name="Wang A."/>
            <person name="Jiang F."/>
            <person name="Liu H."/>
            <person name="Zhao H."/>
            <person name="Xu D."/>
            <person name="Zhang Y."/>
        </authorList>
    </citation>
    <scope>NUCLEOTIDE SEQUENCE [LARGE SCALE GENOMIC DNA]</scope>
    <source>
        <strain evidence="2">cv. Punajuju</strain>
    </source>
</reference>
<proteinExistence type="predicted"/>
<evidence type="ECO:0000313" key="2">
    <source>
        <dbReference type="Proteomes" id="UP001055811"/>
    </source>
</evidence>